<feature type="domain" description="N-acetyltransferase" evidence="3">
    <location>
        <begin position="1"/>
        <end position="140"/>
    </location>
</feature>
<organism evidence="4 5">
    <name type="scientific">Alkalimonas amylolytica</name>
    <dbReference type="NCBI Taxonomy" id="152573"/>
    <lineage>
        <taxon>Bacteria</taxon>
        <taxon>Pseudomonadati</taxon>
        <taxon>Pseudomonadota</taxon>
        <taxon>Gammaproteobacteria</taxon>
        <taxon>Alkalimonas</taxon>
    </lineage>
</organism>
<proteinExistence type="predicted"/>
<evidence type="ECO:0000259" key="3">
    <source>
        <dbReference type="PROSITE" id="PS51186"/>
    </source>
</evidence>
<protein>
    <submittedName>
        <fullName evidence="4">Putative acetyltransferase</fullName>
    </submittedName>
</protein>
<dbReference type="PANTHER" id="PTHR43800:SF1">
    <property type="entry name" value="PEPTIDYL-LYSINE N-ACETYLTRANSFERASE YJAB"/>
    <property type="match status" value="1"/>
</dbReference>
<dbReference type="GO" id="GO:0016747">
    <property type="term" value="F:acyltransferase activity, transferring groups other than amino-acyl groups"/>
    <property type="evidence" value="ECO:0007669"/>
    <property type="project" value="InterPro"/>
</dbReference>
<dbReference type="InterPro" id="IPR000182">
    <property type="entry name" value="GNAT_dom"/>
</dbReference>
<dbReference type="RefSeq" id="WP_171907628.1">
    <property type="nucleotide sequence ID" value="NZ_FNRM01000007.1"/>
</dbReference>
<gene>
    <name evidence="4" type="ORF">SAMN04488051_10776</name>
</gene>
<sequence>MIRKATQDDFAELSELWLRASCQAHPFIAEDFWQQQQMAMQHNYLPLARNYVYQAAPASPIAGFASVVQHKLAALFVAPEQQGQGIGWTLLTHVTQLQPLLELDVFEQNLDALRFYYRFGCRLKERGLHPETQAWQLTLVYP</sequence>
<dbReference type="SUPFAM" id="SSF55729">
    <property type="entry name" value="Acyl-CoA N-acyltransferases (Nat)"/>
    <property type="match status" value="1"/>
</dbReference>
<dbReference type="InterPro" id="IPR016181">
    <property type="entry name" value="Acyl_CoA_acyltransferase"/>
</dbReference>
<keyword evidence="2" id="KW-0012">Acyltransferase</keyword>
<dbReference type="PANTHER" id="PTHR43800">
    <property type="entry name" value="PEPTIDYL-LYSINE N-ACETYLTRANSFERASE YJAB"/>
    <property type="match status" value="1"/>
</dbReference>
<dbReference type="AlphaFoldDB" id="A0A1H4EJQ2"/>
<dbReference type="Proteomes" id="UP000198773">
    <property type="component" value="Unassembled WGS sequence"/>
</dbReference>
<evidence type="ECO:0000256" key="2">
    <source>
        <dbReference type="ARBA" id="ARBA00023315"/>
    </source>
</evidence>
<accession>A0A1H4EJQ2</accession>
<dbReference type="PROSITE" id="PS51186">
    <property type="entry name" value="GNAT"/>
    <property type="match status" value="1"/>
</dbReference>
<evidence type="ECO:0000256" key="1">
    <source>
        <dbReference type="ARBA" id="ARBA00022679"/>
    </source>
</evidence>
<evidence type="ECO:0000313" key="4">
    <source>
        <dbReference type="EMBL" id="SEA85117.1"/>
    </source>
</evidence>
<keyword evidence="5" id="KW-1185">Reference proteome</keyword>
<evidence type="ECO:0000313" key="5">
    <source>
        <dbReference type="Proteomes" id="UP000198773"/>
    </source>
</evidence>
<dbReference type="CDD" id="cd04301">
    <property type="entry name" value="NAT_SF"/>
    <property type="match status" value="1"/>
</dbReference>
<dbReference type="STRING" id="152573.SAMN04488051_10776"/>
<reference evidence="4 5" key="1">
    <citation type="submission" date="2016-10" db="EMBL/GenBank/DDBJ databases">
        <authorList>
            <person name="de Groot N.N."/>
        </authorList>
    </citation>
    <scope>NUCLEOTIDE SEQUENCE [LARGE SCALE GENOMIC DNA]</scope>
    <source>
        <strain evidence="4 5">CGMCC 1.3430</strain>
    </source>
</reference>
<dbReference type="Pfam" id="PF00583">
    <property type="entry name" value="Acetyltransf_1"/>
    <property type="match status" value="1"/>
</dbReference>
<dbReference type="EMBL" id="FNRM01000007">
    <property type="protein sequence ID" value="SEA85117.1"/>
    <property type="molecule type" value="Genomic_DNA"/>
</dbReference>
<dbReference type="Gene3D" id="3.40.630.30">
    <property type="match status" value="1"/>
</dbReference>
<name>A0A1H4EJQ2_ALKAM</name>
<keyword evidence="1 4" id="KW-0808">Transferase</keyword>